<dbReference type="InterPro" id="IPR007714">
    <property type="entry name" value="CFA20_dom"/>
</dbReference>
<keyword evidence="3" id="KW-1185">Reference proteome</keyword>
<gene>
    <name evidence="2" type="ORF">SVUK_LOCUS7462</name>
</gene>
<evidence type="ECO:0000259" key="1">
    <source>
        <dbReference type="Pfam" id="PF05018"/>
    </source>
</evidence>
<dbReference type="Proteomes" id="UP000270094">
    <property type="component" value="Unassembled WGS sequence"/>
</dbReference>
<accession>A0A3P7J3M0</accession>
<dbReference type="AlphaFoldDB" id="A0A3P7J3M0"/>
<evidence type="ECO:0000313" key="2">
    <source>
        <dbReference type="EMBL" id="VDM72464.1"/>
    </source>
</evidence>
<reference evidence="2 3" key="1">
    <citation type="submission" date="2018-11" db="EMBL/GenBank/DDBJ databases">
        <authorList>
            <consortium name="Pathogen Informatics"/>
        </authorList>
    </citation>
    <scope>NUCLEOTIDE SEQUENCE [LARGE SCALE GENOMIC DNA]</scope>
</reference>
<feature type="domain" description="CFA20" evidence="1">
    <location>
        <begin position="1"/>
        <end position="30"/>
    </location>
</feature>
<dbReference type="Pfam" id="PF05018">
    <property type="entry name" value="CFA20_dom"/>
    <property type="match status" value="1"/>
</dbReference>
<sequence>MFHNTFQSGLLSVLYSVGSNPLQLWEKQVSEYLILTSSVEFDTSNSKRATFFRKYVTEVMNGGH</sequence>
<evidence type="ECO:0000313" key="3">
    <source>
        <dbReference type="Proteomes" id="UP000270094"/>
    </source>
</evidence>
<proteinExistence type="predicted"/>
<name>A0A3P7J3M0_STRVU</name>
<protein>
    <recommendedName>
        <fullName evidence="1">CFA20 domain-containing protein</fullName>
    </recommendedName>
</protein>
<dbReference type="EMBL" id="UYYB01025482">
    <property type="protein sequence ID" value="VDM72464.1"/>
    <property type="molecule type" value="Genomic_DNA"/>
</dbReference>
<organism evidence="2 3">
    <name type="scientific">Strongylus vulgaris</name>
    <name type="common">Blood worm</name>
    <dbReference type="NCBI Taxonomy" id="40348"/>
    <lineage>
        <taxon>Eukaryota</taxon>
        <taxon>Metazoa</taxon>
        <taxon>Ecdysozoa</taxon>
        <taxon>Nematoda</taxon>
        <taxon>Chromadorea</taxon>
        <taxon>Rhabditida</taxon>
        <taxon>Rhabditina</taxon>
        <taxon>Rhabditomorpha</taxon>
        <taxon>Strongyloidea</taxon>
        <taxon>Strongylidae</taxon>
        <taxon>Strongylus</taxon>
    </lineage>
</organism>